<evidence type="ECO:0000259" key="6">
    <source>
        <dbReference type="PROSITE" id="PS50240"/>
    </source>
</evidence>
<dbReference type="GO" id="GO:0004252">
    <property type="term" value="F:serine-type endopeptidase activity"/>
    <property type="evidence" value="ECO:0007669"/>
    <property type="project" value="InterPro"/>
</dbReference>
<dbReference type="InterPro" id="IPR009003">
    <property type="entry name" value="Peptidase_S1_PA"/>
</dbReference>
<dbReference type="SMR" id="A0A7M7QPB8"/>
<dbReference type="InterPro" id="IPR050430">
    <property type="entry name" value="Peptidase_S1"/>
</dbReference>
<dbReference type="SMART" id="SM00020">
    <property type="entry name" value="Tryp_SPc"/>
    <property type="match status" value="1"/>
</dbReference>
<dbReference type="InParanoid" id="A0A7M7QPB8"/>
<dbReference type="InterPro" id="IPR001254">
    <property type="entry name" value="Trypsin_dom"/>
</dbReference>
<reference evidence="7" key="1">
    <citation type="submission" date="2021-01" db="UniProtKB">
        <authorList>
            <consortium name="EnsemblMetazoa"/>
        </authorList>
    </citation>
    <scope>IDENTIFICATION</scope>
</reference>
<protein>
    <recommendedName>
        <fullName evidence="6">Peptidase S1 domain-containing protein</fullName>
    </recommendedName>
</protein>
<sequence>MYRLLLLVALVGCSHGNYRVTYAYMHYSEGQMYYKPVCLKPCTVARRSRSSWLRTSCDDAFIENFKVVAGSKYTDARGESEHEVVETVHHAFGSGGKVDPSRELVLLRVSPPISFDAKRQPVKLVDADYLLVPGQKLSFSGYGYTDGFVKSPTLRSGSGNSILLEDCVKAYEGRFGSLYPGLACSDGNATGTSACIGDSGTPVLLEDGRLVAVSTTRYSCGKPSKEPDVLALVAKVRSWIKIVTNV</sequence>
<feature type="signal peptide" evidence="5">
    <location>
        <begin position="1"/>
        <end position="16"/>
    </location>
</feature>
<keyword evidence="2" id="KW-0378">Hydrolase</keyword>
<dbReference type="PANTHER" id="PTHR24276">
    <property type="entry name" value="POLYSERASE-RELATED"/>
    <property type="match status" value="1"/>
</dbReference>
<dbReference type="SUPFAM" id="SSF50494">
    <property type="entry name" value="Trypsin-like serine proteases"/>
    <property type="match status" value="1"/>
</dbReference>
<evidence type="ECO:0000256" key="2">
    <source>
        <dbReference type="ARBA" id="ARBA00022801"/>
    </source>
</evidence>
<keyword evidence="8" id="KW-1185">Reference proteome</keyword>
<evidence type="ECO:0000256" key="5">
    <source>
        <dbReference type="SAM" id="SignalP"/>
    </source>
</evidence>
<dbReference type="KEGG" id="nvi:107980709"/>
<keyword evidence="1" id="KW-0645">Protease</keyword>
<keyword evidence="3" id="KW-0720">Serine protease</keyword>
<keyword evidence="4" id="KW-1015">Disulfide bond</keyword>
<dbReference type="Pfam" id="PF00089">
    <property type="entry name" value="Trypsin"/>
    <property type="match status" value="1"/>
</dbReference>
<keyword evidence="5" id="KW-0732">Signal</keyword>
<dbReference type="InterPro" id="IPR043504">
    <property type="entry name" value="Peptidase_S1_PA_chymotrypsin"/>
</dbReference>
<evidence type="ECO:0000313" key="7">
    <source>
        <dbReference type="EnsemblMetazoa" id="XP_032451980"/>
    </source>
</evidence>
<evidence type="ECO:0000256" key="3">
    <source>
        <dbReference type="ARBA" id="ARBA00022825"/>
    </source>
</evidence>
<proteinExistence type="predicted"/>
<dbReference type="GeneID" id="107980709"/>
<dbReference type="AlphaFoldDB" id="A0A7M7QPB8"/>
<feature type="chain" id="PRO_5029760835" description="Peptidase S1 domain-containing protein" evidence="5">
    <location>
        <begin position="17"/>
        <end position="246"/>
    </location>
</feature>
<dbReference type="PROSITE" id="PS50240">
    <property type="entry name" value="TRYPSIN_DOM"/>
    <property type="match status" value="1"/>
</dbReference>
<dbReference type="EnsemblMetazoa" id="XM_032596089">
    <property type="protein sequence ID" value="XP_032451980"/>
    <property type="gene ID" value="LOC107980709"/>
</dbReference>
<accession>A0A7M7QPB8</accession>
<dbReference type="Gene3D" id="2.40.10.10">
    <property type="entry name" value="Trypsin-like serine proteases"/>
    <property type="match status" value="1"/>
</dbReference>
<dbReference type="PANTHER" id="PTHR24276:SF98">
    <property type="entry name" value="FI18310P1-RELATED"/>
    <property type="match status" value="1"/>
</dbReference>
<name>A0A7M7QPB8_NASVI</name>
<feature type="domain" description="Peptidase S1" evidence="6">
    <location>
        <begin position="10"/>
        <end position="245"/>
    </location>
</feature>
<dbReference type="Proteomes" id="UP000002358">
    <property type="component" value="Chromosome 1"/>
</dbReference>
<dbReference type="RefSeq" id="XP_032451980.1">
    <property type="nucleotide sequence ID" value="XM_032596089.1"/>
</dbReference>
<organism evidence="7 8">
    <name type="scientific">Nasonia vitripennis</name>
    <name type="common">Parasitic wasp</name>
    <dbReference type="NCBI Taxonomy" id="7425"/>
    <lineage>
        <taxon>Eukaryota</taxon>
        <taxon>Metazoa</taxon>
        <taxon>Ecdysozoa</taxon>
        <taxon>Arthropoda</taxon>
        <taxon>Hexapoda</taxon>
        <taxon>Insecta</taxon>
        <taxon>Pterygota</taxon>
        <taxon>Neoptera</taxon>
        <taxon>Endopterygota</taxon>
        <taxon>Hymenoptera</taxon>
        <taxon>Apocrita</taxon>
        <taxon>Proctotrupomorpha</taxon>
        <taxon>Chalcidoidea</taxon>
        <taxon>Pteromalidae</taxon>
        <taxon>Pteromalinae</taxon>
        <taxon>Nasonia</taxon>
    </lineage>
</organism>
<dbReference type="GO" id="GO:0006508">
    <property type="term" value="P:proteolysis"/>
    <property type="evidence" value="ECO:0007669"/>
    <property type="project" value="UniProtKB-KW"/>
</dbReference>
<evidence type="ECO:0000256" key="4">
    <source>
        <dbReference type="ARBA" id="ARBA00023157"/>
    </source>
</evidence>
<evidence type="ECO:0000256" key="1">
    <source>
        <dbReference type="ARBA" id="ARBA00022670"/>
    </source>
</evidence>
<evidence type="ECO:0000313" key="8">
    <source>
        <dbReference type="Proteomes" id="UP000002358"/>
    </source>
</evidence>